<protein>
    <submittedName>
        <fullName evidence="10">Transducin-like enhancer protein 3 isoform X19</fullName>
    </submittedName>
</protein>
<accession>A0AAJ7RDF4</accession>
<dbReference type="InterPro" id="IPR036322">
    <property type="entry name" value="WD40_repeat_dom_sf"/>
</dbReference>
<evidence type="ECO:0000256" key="7">
    <source>
        <dbReference type="SAM" id="MobiDB-lite"/>
    </source>
</evidence>
<dbReference type="RefSeq" id="XP_024938874.1">
    <property type="nucleotide sequence ID" value="XM_025083106.1"/>
</dbReference>
<comment type="similarity">
    <text evidence="2">Belongs to the WD repeat Groucho/TLE family.</text>
</comment>
<dbReference type="Pfam" id="PF00400">
    <property type="entry name" value="WD40"/>
    <property type="match status" value="5"/>
</dbReference>
<evidence type="ECO:0000256" key="5">
    <source>
        <dbReference type="ARBA" id="ARBA00023242"/>
    </source>
</evidence>
<dbReference type="PANTHER" id="PTHR10814:SF21">
    <property type="entry name" value="PROTEIN GROUCHO"/>
    <property type="match status" value="1"/>
</dbReference>
<sequence>MYPAPARHPAAPGSGGSSGAAGGLKFTVADTCERIKEEFNFIQQQYHSLKLECEKLASEKTEMQRHYVMVRDFYYEMSYGLNVEMHKQTEIAKRLNAIIVQVLPFLAQEHQQQVANAVERAKQVTMTELNAIIGQQQQQGLQQLLDSDGEKSDQDLVVDVANEEPPSPHANGEHSDPRENGTLDKLVGVPGHGGGPSSGSGPTSTKDRPPSRSGSSSARSTPSLKSKDVDKPGTPVAATAASAAAARGSRSCTPTLGGIPGPLAPRGYHPPLSQQTPPQGYQGLPSRGNEPPQSPSSYNNLSYARPSMLGFDGHVRVPSSNGLSSIPGGKPAYSYHMNGEGQLQPVPFPTDALAGSGVPKHARQINTLTHGEVVCAVTISNPTKYVYTGGKGCVKVWDIGQGGTGNAKPVSQLDCLQRDNYIRSVKLLPDGRTLIVGGEASQLSIWDLASPTPRIKAELTSSAPACYALAISPDSKVCFSCCSDGNIAVWDLQNQTLVRQFQGHTDGASCIDISADGSKLWTGGLDNTVRSWDLREGRQLQQHDFTSQIFSLGYCPTGEWLAVGMENSNVEVLHATKPDKYQLHLHESCVLSLRFASSGKWFISTGKDNLLNAWRTPYGASIFQSKESSSVLSCDISTDDKYIVTGSGDKKATVYEVIY</sequence>
<dbReference type="SUPFAM" id="SSF50978">
    <property type="entry name" value="WD40 repeat-like"/>
    <property type="match status" value="1"/>
</dbReference>
<dbReference type="SMART" id="SM00320">
    <property type="entry name" value="WD40"/>
    <property type="match status" value="7"/>
</dbReference>
<evidence type="ECO:0000256" key="1">
    <source>
        <dbReference type="ARBA" id="ARBA00004123"/>
    </source>
</evidence>
<dbReference type="GO" id="GO:0005634">
    <property type="term" value="C:nucleus"/>
    <property type="evidence" value="ECO:0007669"/>
    <property type="project" value="UniProtKB-SubCell"/>
</dbReference>
<feature type="domain" description="Groucho/TLE N-terminal Q-rich" evidence="8">
    <location>
        <begin position="24"/>
        <end position="140"/>
    </location>
</feature>
<dbReference type="InterPro" id="IPR015943">
    <property type="entry name" value="WD40/YVTN_repeat-like_dom_sf"/>
</dbReference>
<dbReference type="CDD" id="cd00200">
    <property type="entry name" value="WD40"/>
    <property type="match status" value="1"/>
</dbReference>
<organism evidence="9 10">
    <name type="scientific">Cephus cinctus</name>
    <name type="common">Wheat stem sawfly</name>
    <dbReference type="NCBI Taxonomy" id="211228"/>
    <lineage>
        <taxon>Eukaryota</taxon>
        <taxon>Metazoa</taxon>
        <taxon>Ecdysozoa</taxon>
        <taxon>Arthropoda</taxon>
        <taxon>Hexapoda</taxon>
        <taxon>Insecta</taxon>
        <taxon>Pterygota</taxon>
        <taxon>Neoptera</taxon>
        <taxon>Endopterygota</taxon>
        <taxon>Hymenoptera</taxon>
        <taxon>Cephoidea</taxon>
        <taxon>Cephidae</taxon>
        <taxon>Cephus</taxon>
    </lineage>
</organism>
<evidence type="ECO:0000256" key="2">
    <source>
        <dbReference type="ARBA" id="ARBA00005969"/>
    </source>
</evidence>
<dbReference type="FunFam" id="2.130.10.10:FF:000001">
    <property type="entry name" value="transducin-like enhancer protein 3 isoform X1"/>
    <property type="match status" value="1"/>
</dbReference>
<keyword evidence="9" id="KW-1185">Reference proteome</keyword>
<evidence type="ECO:0000313" key="10">
    <source>
        <dbReference type="RefSeq" id="XP_024938874.1"/>
    </source>
</evidence>
<feature type="compositionally biased region" description="Low complexity" evidence="7">
    <location>
        <begin position="237"/>
        <end position="246"/>
    </location>
</feature>
<dbReference type="PROSITE" id="PS50294">
    <property type="entry name" value="WD_REPEATS_REGION"/>
    <property type="match status" value="1"/>
</dbReference>
<keyword evidence="3 6" id="KW-0853">WD repeat</keyword>
<dbReference type="InterPro" id="IPR019775">
    <property type="entry name" value="WD40_repeat_CS"/>
</dbReference>
<dbReference type="PROSITE" id="PS00678">
    <property type="entry name" value="WD_REPEATS_1"/>
    <property type="match status" value="2"/>
</dbReference>
<dbReference type="GeneID" id="107265867"/>
<feature type="region of interest" description="Disordered" evidence="7">
    <location>
        <begin position="162"/>
        <end position="303"/>
    </location>
</feature>
<dbReference type="GO" id="GO:0090090">
    <property type="term" value="P:negative regulation of canonical Wnt signaling pathway"/>
    <property type="evidence" value="ECO:0007669"/>
    <property type="project" value="TreeGrafter"/>
</dbReference>
<feature type="compositionally biased region" description="Basic and acidic residues" evidence="7">
    <location>
        <begin position="171"/>
        <end position="182"/>
    </location>
</feature>
<dbReference type="PROSITE" id="PS50082">
    <property type="entry name" value="WD_REPEATS_2"/>
    <property type="match status" value="3"/>
</dbReference>
<dbReference type="Gene3D" id="2.130.10.10">
    <property type="entry name" value="YVTN repeat-like/Quinoprotein amine dehydrogenase"/>
    <property type="match status" value="1"/>
</dbReference>
<feature type="repeat" description="WD" evidence="6">
    <location>
        <begin position="501"/>
        <end position="542"/>
    </location>
</feature>
<reference evidence="10" key="1">
    <citation type="submission" date="2025-08" db="UniProtKB">
        <authorList>
            <consortium name="RefSeq"/>
        </authorList>
    </citation>
    <scope>IDENTIFICATION</scope>
</reference>
<dbReference type="InterPro" id="IPR001680">
    <property type="entry name" value="WD40_rpt"/>
</dbReference>
<proteinExistence type="inferred from homology"/>
<dbReference type="InterPro" id="IPR005617">
    <property type="entry name" value="Groucho/TLE_N"/>
</dbReference>
<dbReference type="AlphaFoldDB" id="A0AAJ7RDF4"/>
<evidence type="ECO:0000256" key="6">
    <source>
        <dbReference type="PROSITE-ProRule" id="PRU00221"/>
    </source>
</evidence>
<dbReference type="GO" id="GO:0003714">
    <property type="term" value="F:transcription corepressor activity"/>
    <property type="evidence" value="ECO:0007669"/>
    <property type="project" value="TreeGrafter"/>
</dbReference>
<dbReference type="InterPro" id="IPR009146">
    <property type="entry name" value="Groucho_enhance"/>
</dbReference>
<keyword evidence="4" id="KW-0677">Repeat</keyword>
<dbReference type="GO" id="GO:0005667">
    <property type="term" value="C:transcription regulator complex"/>
    <property type="evidence" value="ECO:0007669"/>
    <property type="project" value="TreeGrafter"/>
</dbReference>
<dbReference type="PRINTS" id="PR01850">
    <property type="entry name" value="GROUCHOFAMLY"/>
</dbReference>
<keyword evidence="5" id="KW-0539">Nucleus</keyword>
<dbReference type="Proteomes" id="UP000694920">
    <property type="component" value="Unplaced"/>
</dbReference>
<dbReference type="Pfam" id="PF03920">
    <property type="entry name" value="TLE_N"/>
    <property type="match status" value="1"/>
</dbReference>
<gene>
    <name evidence="10" type="primary">LOC107265867</name>
</gene>
<comment type="subcellular location">
    <subcellularLocation>
        <location evidence="1">Nucleus</location>
    </subcellularLocation>
</comment>
<dbReference type="PANTHER" id="PTHR10814">
    <property type="entry name" value="TRANSDUCIN-LIKE ENHANCER PROTEIN"/>
    <property type="match status" value="1"/>
</dbReference>
<dbReference type="CTD" id="43162"/>
<evidence type="ECO:0000313" key="9">
    <source>
        <dbReference type="Proteomes" id="UP000694920"/>
    </source>
</evidence>
<evidence type="ECO:0000256" key="4">
    <source>
        <dbReference type="ARBA" id="ARBA00022737"/>
    </source>
</evidence>
<feature type="compositionally biased region" description="Low complexity" evidence="7">
    <location>
        <begin position="211"/>
        <end position="223"/>
    </location>
</feature>
<evidence type="ECO:0000259" key="8">
    <source>
        <dbReference type="Pfam" id="PF03920"/>
    </source>
</evidence>
<name>A0AAJ7RDF4_CEPCN</name>
<feature type="repeat" description="WD" evidence="6">
    <location>
        <begin position="583"/>
        <end position="614"/>
    </location>
</feature>
<evidence type="ECO:0000256" key="3">
    <source>
        <dbReference type="ARBA" id="ARBA00022574"/>
    </source>
</evidence>
<feature type="repeat" description="WD" evidence="6">
    <location>
        <begin position="459"/>
        <end position="500"/>
    </location>
</feature>